<dbReference type="RefSeq" id="XP_002634610.1">
    <property type="nucleotide sequence ID" value="XM_002634564.1"/>
</dbReference>
<dbReference type="GeneID" id="8576603"/>
<organism evidence="1 2">
    <name type="scientific">Caenorhabditis briggsae</name>
    <dbReference type="NCBI Taxonomy" id="6238"/>
    <lineage>
        <taxon>Eukaryota</taxon>
        <taxon>Metazoa</taxon>
        <taxon>Ecdysozoa</taxon>
        <taxon>Nematoda</taxon>
        <taxon>Chromadorea</taxon>
        <taxon>Rhabditida</taxon>
        <taxon>Rhabditina</taxon>
        <taxon>Rhabditomorpha</taxon>
        <taxon>Rhabditoidea</taxon>
        <taxon>Rhabditidae</taxon>
        <taxon>Peloderinae</taxon>
        <taxon>Caenorhabditis</taxon>
    </lineage>
</organism>
<name>A8XTD3_CAEBR</name>
<dbReference type="HOGENOM" id="CLU_2673332_0_0_1"/>
<keyword evidence="2" id="KW-1185">Reference proteome</keyword>
<dbReference type="CTD" id="8576603"/>
<dbReference type="EMBL" id="HE601532">
    <property type="protein sequence ID" value="CAP35910.1"/>
    <property type="molecule type" value="Genomic_DNA"/>
</dbReference>
<dbReference type="InParanoid" id="A8XTD3"/>
<reference evidence="1 2" key="2">
    <citation type="journal article" date="2011" name="PLoS Genet.">
        <title>Caenorhabditis briggsae recombinant inbred line genotypes reveal inter-strain incompatibility and the evolution of recombination.</title>
        <authorList>
            <person name="Ross J.A."/>
            <person name="Koboldt D.C."/>
            <person name="Staisch J.E."/>
            <person name="Chamberlin H.M."/>
            <person name="Gupta B.P."/>
            <person name="Miller R.D."/>
            <person name="Baird S.E."/>
            <person name="Haag E.S."/>
        </authorList>
    </citation>
    <scope>NUCLEOTIDE SEQUENCE [LARGE SCALE GENOMIC DNA]</scope>
    <source>
        <strain evidence="1 2">AF16</strain>
    </source>
</reference>
<gene>
    <name evidence="1" type="ORF">CBG18461</name>
    <name evidence="1" type="ORF">CBG_18461</name>
</gene>
<accession>A8XTD3</accession>
<reference evidence="1 2" key="1">
    <citation type="journal article" date="2003" name="PLoS Biol.">
        <title>The genome sequence of Caenorhabditis briggsae: a platform for comparative genomics.</title>
        <authorList>
            <person name="Stein L.D."/>
            <person name="Bao Z."/>
            <person name="Blasiar D."/>
            <person name="Blumenthal T."/>
            <person name="Brent M.R."/>
            <person name="Chen N."/>
            <person name="Chinwalla A."/>
            <person name="Clarke L."/>
            <person name="Clee C."/>
            <person name="Coghlan A."/>
            <person name="Coulson A."/>
            <person name="D'Eustachio P."/>
            <person name="Fitch D.H."/>
            <person name="Fulton L.A."/>
            <person name="Fulton R.E."/>
            <person name="Griffiths-Jones S."/>
            <person name="Harris T.W."/>
            <person name="Hillier L.W."/>
            <person name="Kamath R."/>
            <person name="Kuwabara P.E."/>
            <person name="Mardis E.R."/>
            <person name="Marra M.A."/>
            <person name="Miner T.L."/>
            <person name="Minx P."/>
            <person name="Mullikin J.C."/>
            <person name="Plumb R.W."/>
            <person name="Rogers J."/>
            <person name="Schein J.E."/>
            <person name="Sohrmann M."/>
            <person name="Spieth J."/>
            <person name="Stajich J.E."/>
            <person name="Wei C."/>
            <person name="Willey D."/>
            <person name="Wilson R.K."/>
            <person name="Durbin R."/>
            <person name="Waterston R.H."/>
        </authorList>
    </citation>
    <scope>NUCLEOTIDE SEQUENCE [LARGE SCALE GENOMIC DNA]</scope>
    <source>
        <strain evidence="1 2">AF16</strain>
    </source>
</reference>
<dbReference type="Proteomes" id="UP000008549">
    <property type="component" value="Unassembled WGS sequence"/>
</dbReference>
<dbReference type="KEGG" id="cbr:CBG_18461"/>
<dbReference type="AlphaFoldDB" id="A8XTD3"/>
<protein>
    <submittedName>
        <fullName evidence="1">Protein CBG18461</fullName>
    </submittedName>
</protein>
<sequence>MGKAANFHRMLDEIWKRKERTAEKSIDINEKSIEAADQSLFRANEMSSNGDSFGVFQNIEGVGDVENDDDDDGFF</sequence>
<proteinExistence type="predicted"/>
<evidence type="ECO:0000313" key="2">
    <source>
        <dbReference type="Proteomes" id="UP000008549"/>
    </source>
</evidence>
<evidence type="ECO:0000313" key="1">
    <source>
        <dbReference type="EMBL" id="CAP35910.1"/>
    </source>
</evidence>